<reference evidence="7 8" key="1">
    <citation type="submission" date="2018-10" db="EMBL/GenBank/DDBJ databases">
        <title>Genomic Encyclopedia of Archaeal and Bacterial Type Strains, Phase II (KMG-II): from individual species to whole genera.</title>
        <authorList>
            <person name="Goeker M."/>
        </authorList>
    </citation>
    <scope>NUCLEOTIDE SEQUENCE [LARGE SCALE GENOMIC DNA]</scope>
    <source>
        <strain evidence="7 8">DSM 25230</strain>
    </source>
</reference>
<feature type="transmembrane region" description="Helical" evidence="6">
    <location>
        <begin position="163"/>
        <end position="181"/>
    </location>
</feature>
<organism evidence="7 8">
    <name type="scientific">Maribacter vaceletii</name>
    <dbReference type="NCBI Taxonomy" id="1206816"/>
    <lineage>
        <taxon>Bacteria</taxon>
        <taxon>Pseudomonadati</taxon>
        <taxon>Bacteroidota</taxon>
        <taxon>Flavobacteriia</taxon>
        <taxon>Flavobacteriales</taxon>
        <taxon>Flavobacteriaceae</taxon>
        <taxon>Maribacter</taxon>
    </lineage>
</organism>
<dbReference type="OrthoDB" id="5751261at2"/>
<evidence type="ECO:0000256" key="3">
    <source>
        <dbReference type="ARBA" id="ARBA00022692"/>
    </source>
</evidence>
<dbReference type="GO" id="GO:0005886">
    <property type="term" value="C:plasma membrane"/>
    <property type="evidence" value="ECO:0007669"/>
    <property type="project" value="UniProtKB-SubCell"/>
</dbReference>
<keyword evidence="8" id="KW-1185">Reference proteome</keyword>
<keyword evidence="5 6" id="KW-0472">Membrane</keyword>
<feature type="transmembrane region" description="Helical" evidence="6">
    <location>
        <begin position="313"/>
        <end position="337"/>
    </location>
</feature>
<evidence type="ECO:0000313" key="8">
    <source>
        <dbReference type="Proteomes" id="UP000269412"/>
    </source>
</evidence>
<feature type="transmembrane region" description="Helical" evidence="6">
    <location>
        <begin position="377"/>
        <end position="394"/>
    </location>
</feature>
<feature type="transmembrane region" description="Helical" evidence="6">
    <location>
        <begin position="226"/>
        <end position="245"/>
    </location>
</feature>
<dbReference type="PANTHER" id="PTHR30250">
    <property type="entry name" value="PST FAMILY PREDICTED COLANIC ACID TRANSPORTER"/>
    <property type="match status" value="1"/>
</dbReference>
<feature type="transmembrane region" description="Helical" evidence="6">
    <location>
        <begin position="127"/>
        <end position="151"/>
    </location>
</feature>
<accession>A0A495DSZ3</accession>
<feature type="transmembrane region" description="Helical" evidence="6">
    <location>
        <begin position="400"/>
        <end position="421"/>
    </location>
</feature>
<evidence type="ECO:0000256" key="5">
    <source>
        <dbReference type="ARBA" id="ARBA00023136"/>
    </source>
</evidence>
<proteinExistence type="predicted"/>
<dbReference type="InterPro" id="IPR050833">
    <property type="entry name" value="Poly_Biosynth_Transport"/>
</dbReference>
<dbReference type="PANTHER" id="PTHR30250:SF26">
    <property type="entry name" value="PSMA PROTEIN"/>
    <property type="match status" value="1"/>
</dbReference>
<evidence type="ECO:0000256" key="4">
    <source>
        <dbReference type="ARBA" id="ARBA00022989"/>
    </source>
</evidence>
<comment type="caution">
    <text evidence="7">The sequence shown here is derived from an EMBL/GenBank/DDBJ whole genome shotgun (WGS) entry which is preliminary data.</text>
</comment>
<dbReference type="Pfam" id="PF01943">
    <property type="entry name" value="Polysacc_synt"/>
    <property type="match status" value="1"/>
</dbReference>
<evidence type="ECO:0000256" key="2">
    <source>
        <dbReference type="ARBA" id="ARBA00022475"/>
    </source>
</evidence>
<evidence type="ECO:0000256" key="6">
    <source>
        <dbReference type="SAM" id="Phobius"/>
    </source>
</evidence>
<feature type="transmembrane region" description="Helical" evidence="6">
    <location>
        <begin position="460"/>
        <end position="483"/>
    </location>
</feature>
<sequence length="507" mass="57933">MAVNQLKAGVILSYLVILVSNLVGLFYTPYMLRIMGKSEYGLYALVASVIAYLTILDFGFANAIVRFTSKFRAESKVKEQYSMFGLFVILYTLIGILAFIVGLGLYFNIEHLFNNSMTLEELRKAKIMMLLMVFNIAFTFPLSVFGSIITAYEDFVFQRIVKIIRILLNTLIMVLLLQIGYRAISMVVLATILNLLTLLLNYWYCKRKIKIKISFKNIEWRLLKEISVYSFYIFLNLIMNVIYWSTGQFVLGVYMGTAAVAVFAVAIQFQGMYMGFSLAISSVFLPKVTAMVTTNKSNKSISDLFIRTGRVQYIIMALILTGFVVFGKSFIILWAGYDYEDAYLMTLLFFVSLIIPLIQNLGITILQARNQMKFRSWLYVIISIGSLGMQVALAKKYGGIGVAFAISFALILGNVIIMNIYYFKKQDINIPQFWGEIFKMSGAPVILGVLGYFISGYFEYTSFGQLCLAILVFCIVYMPLFWFMSMNSYERDLFKKPVLNFLEKRNN</sequence>
<feature type="transmembrane region" description="Helical" evidence="6">
    <location>
        <begin position="86"/>
        <end position="107"/>
    </location>
</feature>
<gene>
    <name evidence="7" type="ORF">CLV91_3159</name>
</gene>
<feature type="transmembrane region" description="Helical" evidence="6">
    <location>
        <begin position="187"/>
        <end position="205"/>
    </location>
</feature>
<comment type="subcellular location">
    <subcellularLocation>
        <location evidence="1">Cell membrane</location>
        <topology evidence="1">Multi-pass membrane protein</topology>
    </subcellularLocation>
</comment>
<protein>
    <submittedName>
        <fullName evidence="7">O-antigen/teichoic acid export membrane protein</fullName>
    </submittedName>
</protein>
<dbReference type="Proteomes" id="UP000269412">
    <property type="component" value="Unassembled WGS sequence"/>
</dbReference>
<dbReference type="InterPro" id="IPR002797">
    <property type="entry name" value="Polysacc_synth"/>
</dbReference>
<feature type="transmembrane region" description="Helical" evidence="6">
    <location>
        <begin position="433"/>
        <end position="454"/>
    </location>
</feature>
<evidence type="ECO:0000256" key="1">
    <source>
        <dbReference type="ARBA" id="ARBA00004651"/>
    </source>
</evidence>
<feature type="transmembrane region" description="Helical" evidence="6">
    <location>
        <begin position="343"/>
        <end position="365"/>
    </location>
</feature>
<dbReference type="EMBL" id="RBIQ01000012">
    <property type="protein sequence ID" value="RKR07174.1"/>
    <property type="molecule type" value="Genomic_DNA"/>
</dbReference>
<keyword evidence="2" id="KW-1003">Cell membrane</keyword>
<evidence type="ECO:0000313" key="7">
    <source>
        <dbReference type="EMBL" id="RKR07174.1"/>
    </source>
</evidence>
<dbReference type="RefSeq" id="WP_121069149.1">
    <property type="nucleotide sequence ID" value="NZ_RBIQ01000012.1"/>
</dbReference>
<keyword evidence="4 6" id="KW-1133">Transmembrane helix</keyword>
<dbReference type="AlphaFoldDB" id="A0A495DSZ3"/>
<feature type="transmembrane region" description="Helical" evidence="6">
    <location>
        <begin position="12"/>
        <end position="30"/>
    </location>
</feature>
<keyword evidence="3 6" id="KW-0812">Transmembrane</keyword>
<feature type="transmembrane region" description="Helical" evidence="6">
    <location>
        <begin position="42"/>
        <end position="65"/>
    </location>
</feature>
<name>A0A495DSZ3_9FLAO</name>